<organism evidence="1 2">
    <name type="scientific">Rhamnella rubrinervis</name>
    <dbReference type="NCBI Taxonomy" id="2594499"/>
    <lineage>
        <taxon>Eukaryota</taxon>
        <taxon>Viridiplantae</taxon>
        <taxon>Streptophyta</taxon>
        <taxon>Embryophyta</taxon>
        <taxon>Tracheophyta</taxon>
        <taxon>Spermatophyta</taxon>
        <taxon>Magnoliopsida</taxon>
        <taxon>eudicotyledons</taxon>
        <taxon>Gunneridae</taxon>
        <taxon>Pentapetalae</taxon>
        <taxon>rosids</taxon>
        <taxon>fabids</taxon>
        <taxon>Rosales</taxon>
        <taxon>Rhamnaceae</taxon>
        <taxon>rhamnoid group</taxon>
        <taxon>Rhamneae</taxon>
        <taxon>Rhamnella</taxon>
    </lineage>
</organism>
<dbReference type="AlphaFoldDB" id="A0A8K0MJD6"/>
<reference evidence="1" key="1">
    <citation type="submission" date="2020-03" db="EMBL/GenBank/DDBJ databases">
        <title>A high-quality chromosome-level genome assembly of a woody plant with both climbing and erect habits, Rhamnella rubrinervis.</title>
        <authorList>
            <person name="Lu Z."/>
            <person name="Yang Y."/>
            <person name="Zhu X."/>
            <person name="Sun Y."/>
        </authorList>
    </citation>
    <scope>NUCLEOTIDE SEQUENCE</scope>
    <source>
        <strain evidence="1">BYM</strain>
        <tissue evidence="1">Leaf</tissue>
    </source>
</reference>
<gene>
    <name evidence="1" type="ORF">FNV43_RR08934</name>
</gene>
<sequence>MDRPTASSIISGIFPCPSIPFASRGRSTFATTAGVCTRIECIQLPINPLQPRSAVSWTAADRIQLLHPGYEMPTLAVHHQRRRLNASDGPAVIPSRDRFSVLIA</sequence>
<accession>A0A8K0MJD6</accession>
<keyword evidence="2" id="KW-1185">Reference proteome</keyword>
<proteinExistence type="predicted"/>
<comment type="caution">
    <text evidence="1">The sequence shown here is derived from an EMBL/GenBank/DDBJ whole genome shotgun (WGS) entry which is preliminary data.</text>
</comment>
<evidence type="ECO:0000313" key="1">
    <source>
        <dbReference type="EMBL" id="KAF3448221.1"/>
    </source>
</evidence>
<dbReference type="Proteomes" id="UP000796880">
    <property type="component" value="Unassembled WGS sequence"/>
</dbReference>
<dbReference type="EMBL" id="VOIH02000004">
    <property type="protein sequence ID" value="KAF3448221.1"/>
    <property type="molecule type" value="Genomic_DNA"/>
</dbReference>
<evidence type="ECO:0000313" key="2">
    <source>
        <dbReference type="Proteomes" id="UP000796880"/>
    </source>
</evidence>
<name>A0A8K0MJD6_9ROSA</name>
<protein>
    <submittedName>
        <fullName evidence="1">Uncharacterized protein</fullName>
    </submittedName>
</protein>